<keyword evidence="3 5" id="KW-0663">Pyridoxal phosphate</keyword>
<comment type="caution">
    <text evidence="7">The sequence shown here is derived from an EMBL/GenBank/DDBJ whole genome shotgun (WGS) entry which is preliminary data.</text>
</comment>
<keyword evidence="7" id="KW-0808">Transferase</keyword>
<accession>A0A4U1JLP5</accession>
<dbReference type="Proteomes" id="UP000310597">
    <property type="component" value="Unassembled WGS sequence"/>
</dbReference>
<evidence type="ECO:0000313" key="8">
    <source>
        <dbReference type="Proteomes" id="UP000310597"/>
    </source>
</evidence>
<dbReference type="Gene3D" id="3.40.640.10">
    <property type="entry name" value="Type I PLP-dependent aspartate aminotransferase-like (Major domain)"/>
    <property type="match status" value="1"/>
</dbReference>
<dbReference type="InterPro" id="IPR024169">
    <property type="entry name" value="SP_NH2Trfase/AEP_transaminase"/>
</dbReference>
<dbReference type="AlphaFoldDB" id="A0A4U1JLP5"/>
<feature type="binding site" evidence="4">
    <location>
        <position position="316"/>
    </location>
    <ligand>
        <name>substrate</name>
    </ligand>
</feature>
<keyword evidence="7" id="KW-0032">Aminotransferase</keyword>
<comment type="cofactor">
    <cofactor evidence="1 5">
        <name>pyridoxal 5'-phosphate</name>
        <dbReference type="ChEBI" id="CHEBI:597326"/>
    </cofactor>
</comment>
<dbReference type="Pfam" id="PF00266">
    <property type="entry name" value="Aminotran_5"/>
    <property type="match status" value="1"/>
</dbReference>
<dbReference type="GO" id="GO:0004760">
    <property type="term" value="F:L-serine-pyruvate transaminase activity"/>
    <property type="evidence" value="ECO:0007669"/>
    <property type="project" value="TreeGrafter"/>
</dbReference>
<evidence type="ECO:0000259" key="6">
    <source>
        <dbReference type="Pfam" id="PF00266"/>
    </source>
</evidence>
<dbReference type="SUPFAM" id="SSF53383">
    <property type="entry name" value="PLP-dependent transferases"/>
    <property type="match status" value="1"/>
</dbReference>
<evidence type="ECO:0000256" key="1">
    <source>
        <dbReference type="ARBA" id="ARBA00001933"/>
    </source>
</evidence>
<dbReference type="InterPro" id="IPR015424">
    <property type="entry name" value="PyrdxlP-dep_Trfase"/>
</dbReference>
<dbReference type="PANTHER" id="PTHR21152:SF40">
    <property type="entry name" value="ALANINE--GLYOXYLATE AMINOTRANSFERASE"/>
    <property type="match status" value="1"/>
</dbReference>
<dbReference type="OrthoDB" id="389074at2"/>
<dbReference type="EMBL" id="SWJZ01000100">
    <property type="protein sequence ID" value="TKD14558.1"/>
    <property type="molecule type" value="Genomic_DNA"/>
</dbReference>
<evidence type="ECO:0000256" key="2">
    <source>
        <dbReference type="ARBA" id="ARBA00009236"/>
    </source>
</evidence>
<feature type="domain" description="Aminotransferase class V" evidence="6">
    <location>
        <begin position="27"/>
        <end position="285"/>
    </location>
</feature>
<name>A0A4U1JLP5_RHOCA</name>
<protein>
    <submittedName>
        <fullName evidence="7">Alanine--glyoxylate aminotransferase family protein</fullName>
    </submittedName>
</protein>
<dbReference type="RefSeq" id="WP_136909093.1">
    <property type="nucleotide sequence ID" value="NZ_SWJZ01000100.1"/>
</dbReference>
<evidence type="ECO:0000256" key="3">
    <source>
        <dbReference type="ARBA" id="ARBA00022898"/>
    </source>
</evidence>
<dbReference type="InterPro" id="IPR015422">
    <property type="entry name" value="PyrdxlP-dep_Trfase_small"/>
</dbReference>
<dbReference type="GO" id="GO:0008453">
    <property type="term" value="F:alanine-glyoxylate transaminase activity"/>
    <property type="evidence" value="ECO:0007669"/>
    <property type="project" value="TreeGrafter"/>
</dbReference>
<dbReference type="Gene3D" id="3.90.1150.10">
    <property type="entry name" value="Aspartate Aminotransferase, domain 1"/>
    <property type="match status" value="1"/>
</dbReference>
<dbReference type="GO" id="GO:0019265">
    <property type="term" value="P:glycine biosynthetic process, by transamination of glyoxylate"/>
    <property type="evidence" value="ECO:0007669"/>
    <property type="project" value="TreeGrafter"/>
</dbReference>
<feature type="modified residue" description="N6-(pyridoxal phosphate)lysine" evidence="5">
    <location>
        <position position="171"/>
    </location>
</feature>
<dbReference type="PANTHER" id="PTHR21152">
    <property type="entry name" value="AMINOTRANSFERASE CLASS V"/>
    <property type="match status" value="1"/>
</dbReference>
<comment type="similarity">
    <text evidence="2">Belongs to the class-V pyridoxal-phosphate-dependent aminotransferase family.</text>
</comment>
<evidence type="ECO:0000256" key="5">
    <source>
        <dbReference type="PIRSR" id="PIRSR000524-50"/>
    </source>
</evidence>
<dbReference type="PIRSF" id="PIRSF000524">
    <property type="entry name" value="SPT"/>
    <property type="match status" value="1"/>
</dbReference>
<proteinExistence type="inferred from homology"/>
<evidence type="ECO:0000256" key="4">
    <source>
        <dbReference type="PIRSR" id="PIRSR000524-1"/>
    </source>
</evidence>
<organism evidence="7 8">
    <name type="scientific">Rhodobacter capsulatus</name>
    <name type="common">Rhodopseudomonas capsulata</name>
    <dbReference type="NCBI Taxonomy" id="1061"/>
    <lineage>
        <taxon>Bacteria</taxon>
        <taxon>Pseudomonadati</taxon>
        <taxon>Pseudomonadota</taxon>
        <taxon>Alphaproteobacteria</taxon>
        <taxon>Rhodobacterales</taxon>
        <taxon>Rhodobacter group</taxon>
        <taxon>Rhodobacter</taxon>
    </lineage>
</organism>
<evidence type="ECO:0000313" key="7">
    <source>
        <dbReference type="EMBL" id="TKD14558.1"/>
    </source>
</evidence>
<dbReference type="InterPro" id="IPR000192">
    <property type="entry name" value="Aminotrans_V_dom"/>
</dbReference>
<gene>
    <name evidence="7" type="ORF">FBT96_17940</name>
</gene>
<reference evidence="7 8" key="1">
    <citation type="submission" date="2019-04" db="EMBL/GenBank/DDBJ databases">
        <title>Draft Whole-Genome sequence of the purple photosynthetic bacterium Rhodobacter capsulatus SP108 with an indigenous class A beta-lactamase.</title>
        <authorList>
            <person name="Robertson S."/>
            <person name="Meyer T.E."/>
            <person name="Kyndt J.A."/>
        </authorList>
    </citation>
    <scope>NUCLEOTIDE SEQUENCE [LARGE SCALE GENOMIC DNA]</scope>
    <source>
        <strain evidence="7 8">SP108</strain>
    </source>
</reference>
<sequence>MTDALWTPLADVPPFPTEGFAPLADAFARVLRTRNDVVLVQAEAAVALEAVAHSLGRPGLRALVLVSSLYGRWFAGWLRRAGADVRELAAPPGQPIVAPEVAKVLAAERFDLVFVVHAESAYGILNPLEDIAALVKAQGALLVVDAVASVGGHALDVDALGADLVVIGPQKALGGQAGVSAVAVSEAAWERVAPPGEAPSVLSLADLRADWLETGRKALPGTPSALEFHALAQTLAQVEREGLLVLRERHASAARAARAGALVLTGRAWVSPDRASTLVTAVALPEGIAAAQVLAVAEVGHALSGGVGSGGERLIRLNHTGARAHRAVVLEDLTVLTRALGRLGHRVDPGAVVFAATGGGA</sequence>
<dbReference type="InterPro" id="IPR015421">
    <property type="entry name" value="PyrdxlP-dep_Trfase_major"/>
</dbReference>